<keyword evidence="2" id="KW-1185">Reference proteome</keyword>
<dbReference type="AlphaFoldDB" id="A0A222VS73"/>
<dbReference type="OrthoDB" id="5379188at2"/>
<proteinExistence type="predicted"/>
<gene>
    <name evidence="1" type="ORF">SAMN05421630_110166</name>
</gene>
<sequence>MAADLEQLGPIGFQDLAGALCIASFGPGIQVMGSGRDGGRDLYYQGRLVWKGNDGQLNEEWDGYTVFQVKHKQSLEVRPEDNARWLQGQIRSELKKWSESASGRDQVPDYLLFITNVPLTPTPGTGGHDQTIADVKSYISGLNDDRYDVGSGDDRQARYRRLLRIRQFRIWDANQIQALLNVHAGVRLAFPGFFTAADVFGHMSELTGYLPRDQIESGLRAHARTTLTGESSVYFDEAGSGDGTGMPLHDVVIDLPITLPDDAAPNGVIRYVLDRGERMLKPTLTTFKGPRHLIIAGAPGNGKTTISKFLVQAYRAASLANGDNLSTYHRQIIAGTECALGRFQWELPRHSRWAMRIDLAQYAEDHGFSDDFTVIGYIAEKVSKRSDVGSIRKSSVLWWLKRWPSFLILDGLDEVTEPKVRKWVIERVVEFVTNAEAEDCDVFVVMTTRPMGYVENIAPTQFERVDLDYLSTDDAIRYGEMATRARLRTDLDRVDRIVRQLELAAHDDSFQLLLRTPLQVLIMTIILGNAGHLAPDRYRLFWGYYDTVFRREREKATRIRSILQNYGLHIQRLHEQVGFELQKRSEAADRSYAALTRQELRDITWRILDDAGFNPSGVDSELLDKILTTATHRLVLIVPRGDEGYGFDVRSLQELMAARYLTTGTDDAILARLRISAASPHWRNTVIFAVGHWFSEPQDHRHQAIVELVETVDHDAARRLGSIVPVGPRLALDLIDDGMASAWPRWRHRLIRCALQVLHEPCPHDLTAIARVLIRIADIGDEQQRVVEDGLRDAQAISLAARDTTQALQDLVPKVVMETGARARINGLAIVRPRPGTAPLAPSLDGWDDFEAEIETALVADSVLALIRTAASVVRSFKEGATQGIDVLPVIAVLADADGATVFETALQHVVPQQPAFVTELRDNVLPAVYRAAIGDQLRHSRSNGADGRS</sequence>
<dbReference type="RefSeq" id="WP_091808778.1">
    <property type="nucleotide sequence ID" value="NZ_CP016353.1"/>
</dbReference>
<name>A0A222VS73_9PSEU</name>
<dbReference type="Gene3D" id="3.40.50.300">
    <property type="entry name" value="P-loop containing nucleotide triphosphate hydrolases"/>
    <property type="match status" value="1"/>
</dbReference>
<evidence type="ECO:0000313" key="1">
    <source>
        <dbReference type="EMBL" id="SDD60465.1"/>
    </source>
</evidence>
<dbReference type="EMBL" id="FMZE01000010">
    <property type="protein sequence ID" value="SDD60465.1"/>
    <property type="molecule type" value="Genomic_DNA"/>
</dbReference>
<reference evidence="1 2" key="1">
    <citation type="submission" date="2016-10" db="EMBL/GenBank/DDBJ databases">
        <authorList>
            <person name="de Groot N.N."/>
        </authorList>
    </citation>
    <scope>NUCLEOTIDE SEQUENCE [LARGE SCALE GENOMIC DNA]</scope>
    <source>
        <strain evidence="1 2">CGMCC 4.5506</strain>
    </source>
</reference>
<dbReference type="InterPro" id="IPR027417">
    <property type="entry name" value="P-loop_NTPase"/>
</dbReference>
<dbReference type="STRING" id="530584.SAMN05421630_110166"/>
<evidence type="ECO:0000313" key="2">
    <source>
        <dbReference type="Proteomes" id="UP000199494"/>
    </source>
</evidence>
<accession>A0A222VS73</accession>
<dbReference type="KEGG" id="pmad:BAY61_18030"/>
<protein>
    <submittedName>
        <fullName evidence="1">Uncharacterized protein</fullName>
    </submittedName>
</protein>
<organism evidence="1 2">
    <name type="scientific">Prauserella marina</name>
    <dbReference type="NCBI Taxonomy" id="530584"/>
    <lineage>
        <taxon>Bacteria</taxon>
        <taxon>Bacillati</taxon>
        <taxon>Actinomycetota</taxon>
        <taxon>Actinomycetes</taxon>
        <taxon>Pseudonocardiales</taxon>
        <taxon>Pseudonocardiaceae</taxon>
        <taxon>Prauserella</taxon>
    </lineage>
</organism>
<dbReference type="Proteomes" id="UP000199494">
    <property type="component" value="Unassembled WGS sequence"/>
</dbReference>
<dbReference type="SUPFAM" id="SSF52540">
    <property type="entry name" value="P-loop containing nucleoside triphosphate hydrolases"/>
    <property type="match status" value="1"/>
</dbReference>